<evidence type="ECO:0000313" key="10">
    <source>
        <dbReference type="EMBL" id="OHT13775.1"/>
    </source>
</evidence>
<dbReference type="GeneID" id="94833407"/>
<dbReference type="VEuPathDB" id="TrichDB:TRFO_15992"/>
<feature type="compositionally biased region" description="Gly residues" evidence="9">
    <location>
        <begin position="1"/>
        <end position="29"/>
    </location>
</feature>
<evidence type="ECO:0000256" key="2">
    <source>
        <dbReference type="ARBA" id="ARBA00015190"/>
    </source>
</evidence>
<dbReference type="NCBIfam" id="NF003276">
    <property type="entry name" value="PRK04266.1-2"/>
    <property type="match status" value="1"/>
</dbReference>
<dbReference type="EMBL" id="MLAK01000476">
    <property type="protein sequence ID" value="OHT13775.1"/>
    <property type="molecule type" value="Genomic_DNA"/>
</dbReference>
<gene>
    <name evidence="10" type="primary">NOP1</name>
    <name evidence="10" type="ORF">TRFO_15992</name>
</gene>
<comment type="similarity">
    <text evidence="1">Belongs to the methyltransferase superfamily. Fibrillarin family.</text>
</comment>
<dbReference type="GO" id="GO:0008649">
    <property type="term" value="F:rRNA methyltransferase activity"/>
    <property type="evidence" value="ECO:0007669"/>
    <property type="project" value="TreeGrafter"/>
</dbReference>
<dbReference type="Pfam" id="PF01269">
    <property type="entry name" value="Fibrillarin"/>
    <property type="match status" value="1"/>
</dbReference>
<dbReference type="AlphaFoldDB" id="A0A1J4KR91"/>
<feature type="compositionally biased region" description="Basic and acidic residues" evidence="9">
    <location>
        <begin position="30"/>
        <end position="43"/>
    </location>
</feature>
<comment type="caution">
    <text evidence="10">The sequence shown here is derived from an EMBL/GenBank/DDBJ whole genome shotgun (WGS) entry which is preliminary data.</text>
</comment>
<sequence>MDNNRGGRGGRGGGNFRGGRGGRGGGNDRGGGRGFDRGGDRGGRGGGRGGGGRDRGGRGGNRGGARGLGAKAEAKVLIEPFKFPGVFISHAKGDMLTTRNLTPGKNVYNEKLMTVDPKSDTSNKSTEPIEYREWNPYRSKIGACLVKGFDSFEIKPGAKVLYLGAASGTTVSHVSDIVGPTGRVYAVEFSPRVARELVNLAKFRPNIVPIIEDARKPQKYRFLVPIVDCLFADVAQPDQARLFALNAKHFLKSGGYFMISIKASCISSTLPAKQVYEREIAQLREDHLIPSEQVDLDQYHRGHAMVIGTYVPKE</sequence>
<dbReference type="CDD" id="cd02440">
    <property type="entry name" value="AdoMet_MTases"/>
    <property type="match status" value="1"/>
</dbReference>
<organism evidence="10 11">
    <name type="scientific">Tritrichomonas foetus</name>
    <dbReference type="NCBI Taxonomy" id="1144522"/>
    <lineage>
        <taxon>Eukaryota</taxon>
        <taxon>Metamonada</taxon>
        <taxon>Parabasalia</taxon>
        <taxon>Tritrichomonadida</taxon>
        <taxon>Tritrichomonadidae</taxon>
        <taxon>Tritrichomonas</taxon>
    </lineage>
</organism>
<name>A0A1J4KR91_9EUKA</name>
<dbReference type="HAMAP" id="MF_00351">
    <property type="entry name" value="RNA_methyltransf_FlpA"/>
    <property type="match status" value="1"/>
</dbReference>
<evidence type="ECO:0000256" key="5">
    <source>
        <dbReference type="ARBA" id="ARBA00022679"/>
    </source>
</evidence>
<dbReference type="PIRSF" id="PIRSF006540">
    <property type="entry name" value="Nop17p"/>
    <property type="match status" value="1"/>
</dbReference>
<keyword evidence="5" id="KW-0808">Transferase</keyword>
<dbReference type="GO" id="GO:0032040">
    <property type="term" value="C:small-subunit processome"/>
    <property type="evidence" value="ECO:0007669"/>
    <property type="project" value="TreeGrafter"/>
</dbReference>
<keyword evidence="3" id="KW-0698">rRNA processing</keyword>
<dbReference type="InterPro" id="IPR029063">
    <property type="entry name" value="SAM-dependent_MTases_sf"/>
</dbReference>
<evidence type="ECO:0000256" key="6">
    <source>
        <dbReference type="ARBA" id="ARBA00022884"/>
    </source>
</evidence>
<dbReference type="PROSITE" id="PS00566">
    <property type="entry name" value="FIBRILLARIN"/>
    <property type="match status" value="1"/>
</dbReference>
<dbReference type="SMART" id="SM01206">
    <property type="entry name" value="Fibrillarin"/>
    <property type="match status" value="1"/>
</dbReference>
<evidence type="ECO:0000256" key="1">
    <source>
        <dbReference type="ARBA" id="ARBA00010632"/>
    </source>
</evidence>
<comment type="catalytic activity">
    <reaction evidence="8">
        <text>L-glutaminyl-[histone H2A] + S-adenosyl-L-methionine = N(5)-methyl-L-glutaminyl-[histone H2A] + S-adenosyl-L-homocysteine + H(+)</text>
        <dbReference type="Rhea" id="RHEA:50904"/>
        <dbReference type="Rhea" id="RHEA-COMP:12837"/>
        <dbReference type="Rhea" id="RHEA-COMP:12839"/>
        <dbReference type="ChEBI" id="CHEBI:15378"/>
        <dbReference type="ChEBI" id="CHEBI:30011"/>
        <dbReference type="ChEBI" id="CHEBI:57856"/>
        <dbReference type="ChEBI" id="CHEBI:59789"/>
        <dbReference type="ChEBI" id="CHEBI:61891"/>
    </reaction>
</comment>
<keyword evidence="4" id="KW-0489">Methyltransferase</keyword>
<dbReference type="InterPro" id="IPR000692">
    <property type="entry name" value="Fibrillarin"/>
</dbReference>
<dbReference type="GO" id="GO:0003723">
    <property type="term" value="F:RNA binding"/>
    <property type="evidence" value="ECO:0007669"/>
    <property type="project" value="UniProtKB-KW"/>
</dbReference>
<dbReference type="Gene3D" id="3.40.50.150">
    <property type="entry name" value="Vaccinia Virus protein VP39"/>
    <property type="match status" value="1"/>
</dbReference>
<evidence type="ECO:0000256" key="7">
    <source>
        <dbReference type="ARBA" id="ARBA00032245"/>
    </source>
</evidence>
<feature type="compositionally biased region" description="Gly residues" evidence="9">
    <location>
        <begin position="58"/>
        <end position="67"/>
    </location>
</feature>
<dbReference type="PRINTS" id="PR00052">
    <property type="entry name" value="FIBRILLARIN"/>
</dbReference>
<evidence type="ECO:0000313" key="11">
    <source>
        <dbReference type="Proteomes" id="UP000179807"/>
    </source>
</evidence>
<dbReference type="OrthoDB" id="1859733at2759"/>
<dbReference type="Proteomes" id="UP000179807">
    <property type="component" value="Unassembled WGS sequence"/>
</dbReference>
<evidence type="ECO:0000256" key="8">
    <source>
        <dbReference type="ARBA" id="ARBA00047568"/>
    </source>
</evidence>
<dbReference type="Gene3D" id="3.30.200.20">
    <property type="entry name" value="Phosphorylase Kinase, domain 1"/>
    <property type="match status" value="1"/>
</dbReference>
<dbReference type="RefSeq" id="XP_068366911.1">
    <property type="nucleotide sequence ID" value="XM_068498703.1"/>
</dbReference>
<evidence type="ECO:0000256" key="3">
    <source>
        <dbReference type="ARBA" id="ARBA00022552"/>
    </source>
</evidence>
<dbReference type="GO" id="GO:1990259">
    <property type="term" value="F:histone H2AQ104 methyltransferase activity"/>
    <property type="evidence" value="ECO:0007669"/>
    <property type="project" value="TreeGrafter"/>
</dbReference>
<dbReference type="GO" id="GO:0031428">
    <property type="term" value="C:box C/D methylation guide snoRNP complex"/>
    <property type="evidence" value="ECO:0007669"/>
    <property type="project" value="TreeGrafter"/>
</dbReference>
<accession>A0A1J4KR91</accession>
<keyword evidence="6" id="KW-0694">RNA-binding</keyword>
<keyword evidence="11" id="KW-1185">Reference proteome</keyword>
<dbReference type="InterPro" id="IPR020813">
    <property type="entry name" value="Fibrillarin_CS"/>
</dbReference>
<protein>
    <recommendedName>
        <fullName evidence="2">rRNA 2'-O-methyltransferase fibrillarin</fullName>
    </recommendedName>
    <alternativeName>
        <fullName evidence="7">Histone-glutamine methyltransferase</fullName>
    </alternativeName>
</protein>
<dbReference type="PANTHER" id="PTHR10335">
    <property type="entry name" value="RRNA 2-O-METHYLTRANSFERASE FIBRILLARIN"/>
    <property type="match status" value="1"/>
</dbReference>
<proteinExistence type="inferred from homology"/>
<dbReference type="PANTHER" id="PTHR10335:SF17">
    <property type="entry name" value="FIBRILLARIN"/>
    <property type="match status" value="1"/>
</dbReference>
<feature type="region of interest" description="Disordered" evidence="9">
    <location>
        <begin position="1"/>
        <end position="67"/>
    </location>
</feature>
<evidence type="ECO:0000256" key="9">
    <source>
        <dbReference type="SAM" id="MobiDB-lite"/>
    </source>
</evidence>
<evidence type="ECO:0000256" key="4">
    <source>
        <dbReference type="ARBA" id="ARBA00022603"/>
    </source>
</evidence>
<dbReference type="SUPFAM" id="SSF53335">
    <property type="entry name" value="S-adenosyl-L-methionine-dependent methyltransferases"/>
    <property type="match status" value="1"/>
</dbReference>
<reference evidence="10" key="1">
    <citation type="submission" date="2016-10" db="EMBL/GenBank/DDBJ databases">
        <authorList>
            <person name="Benchimol M."/>
            <person name="Almeida L.G."/>
            <person name="Vasconcelos A.T."/>
            <person name="Perreira-Neves A."/>
            <person name="Rosa I.A."/>
            <person name="Tasca T."/>
            <person name="Bogo M.R."/>
            <person name="de Souza W."/>
        </authorList>
    </citation>
    <scope>NUCLEOTIDE SEQUENCE [LARGE SCALE GENOMIC DNA]</scope>
    <source>
        <strain evidence="10">K</strain>
    </source>
</reference>
<dbReference type="GO" id="GO:0000494">
    <property type="term" value="P:box C/D sno(s)RNA 3'-end processing"/>
    <property type="evidence" value="ECO:0007669"/>
    <property type="project" value="TreeGrafter"/>
</dbReference>